<dbReference type="SMART" id="SM01367">
    <property type="entry name" value="DUF3452"/>
    <property type="match status" value="1"/>
</dbReference>
<dbReference type="Pfam" id="PF01858">
    <property type="entry name" value="RB_A"/>
    <property type="match status" value="1"/>
</dbReference>
<feature type="region of interest" description="Disordered" evidence="8">
    <location>
        <begin position="403"/>
        <end position="483"/>
    </location>
</feature>
<dbReference type="GO" id="GO:2000134">
    <property type="term" value="P:negative regulation of G1/S transition of mitotic cell cycle"/>
    <property type="evidence" value="ECO:0007669"/>
    <property type="project" value="TreeGrafter"/>
</dbReference>
<keyword evidence="6" id="KW-0539">Nucleus</keyword>
<feature type="domain" description="Retinoblastoma-associated protein C-terminal" evidence="11">
    <location>
        <begin position="981"/>
        <end position="1095"/>
    </location>
</feature>
<dbReference type="InterPro" id="IPR028309">
    <property type="entry name" value="RB_fam"/>
</dbReference>
<dbReference type="Pfam" id="PF11934">
    <property type="entry name" value="DUF3452"/>
    <property type="match status" value="1"/>
</dbReference>
<dbReference type="EMBL" id="DAKRPA010000109">
    <property type="protein sequence ID" value="DAZ98330.1"/>
    <property type="molecule type" value="Genomic_DNA"/>
</dbReference>
<feature type="region of interest" description="Disordered" evidence="8">
    <location>
        <begin position="1062"/>
        <end position="1098"/>
    </location>
</feature>
<feature type="domain" description="Retinoblastoma-associated protein A-box" evidence="10">
    <location>
        <begin position="503"/>
        <end position="724"/>
    </location>
</feature>
<sequence>MMALMEQFLRVAGAAQPQAAIWQLLAQDKALVARSQTLLDQILARPTPTATSDLGAATADGGLVMTPERLWCLVAALASTIAQQLAQQASDRKAVLAQGQRKRNEDEVEDDDEDDEDTHEAEAAVAAARAVRGSTSWHLVEVLAATNVGLGTFLQYFTSLFDRLLLDPELLEVATQLKEDFTIATVLFEKYKGFWQQELAQNAAMTTTTQQRELDRRLHDAGWLVFILAKRRLAARFAGLGQLYCLLLAVLHVVFCMRAKLWRSPSVETEVAATLSALGAASAKASSSDASVIVATQVLTKLCSQPKVEEQDVLKAVTQVEALVEQLCQEGVLEAASTSANGHQHYAMESSHSPKEVSVWTSSVLEANIKRLSELYRAQEVAMCGCLDERFYLDEEVRQKIIKTTASPTSQPPTPADGRGTPAAPPQRIPISVNNRLGSPPLTPRRRESRNGPGTPGPPPSPFTTHSWQWNGSSPSPSINLSRTPTRSYLAHAGAQSPFVMQTPVTAAVETSNWVRDTLSSANAFVTPQLRMFFKECTHDPTEHIAQILQELSLKLLSSRRQLNPGLALPAMGDGAAQASGKNEENSAPGAGEEYSEVDGSLKKTKNFGVALFYRVLESLLISERNRLHSSNFSSLLNNETFISSLFACSLEVVLKAHSLITLSFPFLLDTVGVNAFDFGKIIESFVKHVPKLPTTLKRHMRDLEQLILDSLAWKSDSALYSLLPESSPNAPTPASVPAGRVSVLQLFFRKVLSLAASRIHKLGTMLELDAKILNQTWTAIKECLSVQHHLMKDRHLDQIILCSIYGVCKVNHVKPEVTFKRIIDSYKKLQTPQWAAHYNWPTVIGSGRQAGDIIRNIKLDDDSRGDIIKFYNKCYIPTMKVFLLQFQLQEKQQAAADAAANKASASIATLDDSENTAAPDNCRKDAIVTASTSDAEIVAEAAANAVEKFIQTTQGPKTPNRRGPMQNRMGTLSSPPPLFGSPKASLQLFTSTEVEALPVSVQHTSPKRVLTSNIFMSPLQQARLHHRAQLTPRSHALYAFGESPSRDLALINRAVNTDRAPRPTLAVATDSTPASASGTVTPSSSTASTPNAKRRRL</sequence>
<dbReference type="Gene3D" id="1.10.472.140">
    <property type="match status" value="1"/>
</dbReference>
<keyword evidence="5" id="KW-0804">Transcription</keyword>
<evidence type="ECO:0000256" key="2">
    <source>
        <dbReference type="ARBA" id="ARBA00009475"/>
    </source>
</evidence>
<dbReference type="InterPro" id="IPR024599">
    <property type="entry name" value="RB_N"/>
</dbReference>
<dbReference type="Proteomes" id="UP001146120">
    <property type="component" value="Unassembled WGS sequence"/>
</dbReference>
<feature type="compositionally biased region" description="Acidic residues" evidence="8">
    <location>
        <begin position="106"/>
        <end position="119"/>
    </location>
</feature>
<feature type="compositionally biased region" description="Low complexity" evidence="8">
    <location>
        <begin position="1072"/>
        <end position="1091"/>
    </location>
</feature>
<evidence type="ECO:0000313" key="12">
    <source>
        <dbReference type="EMBL" id="DAZ98330.1"/>
    </source>
</evidence>
<comment type="caution">
    <text evidence="12">The sequence shown here is derived from an EMBL/GenBank/DDBJ whole genome shotgun (WGS) entry which is preliminary data.</text>
</comment>
<dbReference type="GO" id="GO:0005667">
    <property type="term" value="C:transcription regulator complex"/>
    <property type="evidence" value="ECO:0007669"/>
    <property type="project" value="TreeGrafter"/>
</dbReference>
<keyword evidence="3" id="KW-0678">Repressor</keyword>
<feature type="region of interest" description="Disordered" evidence="8">
    <location>
        <begin position="96"/>
        <end position="121"/>
    </location>
</feature>
<feature type="compositionally biased region" description="Polar residues" evidence="8">
    <location>
        <begin position="466"/>
        <end position="483"/>
    </location>
</feature>
<accession>A0AAV2YTV1</accession>
<feature type="region of interest" description="Disordered" evidence="8">
    <location>
        <begin position="573"/>
        <end position="596"/>
    </location>
</feature>
<dbReference type="InterPro" id="IPR036915">
    <property type="entry name" value="Cyclin-like_sf"/>
</dbReference>
<dbReference type="CDD" id="cd20548">
    <property type="entry name" value="CYCLIN_RB-like"/>
    <property type="match status" value="1"/>
</dbReference>
<evidence type="ECO:0000256" key="7">
    <source>
        <dbReference type="ARBA" id="ARBA00023306"/>
    </source>
</evidence>
<evidence type="ECO:0000256" key="8">
    <source>
        <dbReference type="SAM" id="MobiDB-lite"/>
    </source>
</evidence>
<organism evidence="12 13">
    <name type="scientific">Lagenidium giganteum</name>
    <dbReference type="NCBI Taxonomy" id="4803"/>
    <lineage>
        <taxon>Eukaryota</taxon>
        <taxon>Sar</taxon>
        <taxon>Stramenopiles</taxon>
        <taxon>Oomycota</taxon>
        <taxon>Peronosporomycetes</taxon>
        <taxon>Pythiales</taxon>
        <taxon>Pythiaceae</taxon>
    </lineage>
</organism>
<dbReference type="GO" id="GO:0030154">
    <property type="term" value="P:cell differentiation"/>
    <property type="evidence" value="ECO:0007669"/>
    <property type="project" value="TreeGrafter"/>
</dbReference>
<dbReference type="PANTHER" id="PTHR13742">
    <property type="entry name" value="RETINOBLASTOMA-ASSOCIATED PROTEIN RB -RELATED"/>
    <property type="match status" value="1"/>
</dbReference>
<dbReference type="GO" id="GO:0005634">
    <property type="term" value="C:nucleus"/>
    <property type="evidence" value="ECO:0007669"/>
    <property type="project" value="UniProtKB-SubCell"/>
</dbReference>
<evidence type="ECO:0000256" key="4">
    <source>
        <dbReference type="ARBA" id="ARBA00023015"/>
    </source>
</evidence>
<comment type="similarity">
    <text evidence="2">Belongs to the retinoblastoma protein (RB) family.</text>
</comment>
<name>A0AAV2YTV1_9STRA</name>
<dbReference type="SMART" id="SM01369">
    <property type="entry name" value="Rb_C"/>
    <property type="match status" value="1"/>
</dbReference>
<dbReference type="PANTHER" id="PTHR13742:SF17">
    <property type="entry name" value="RE32990P-RELATED"/>
    <property type="match status" value="1"/>
</dbReference>
<dbReference type="Gene3D" id="1.10.472.10">
    <property type="entry name" value="Cyclin-like"/>
    <property type="match status" value="2"/>
</dbReference>
<dbReference type="GO" id="GO:0000785">
    <property type="term" value="C:chromatin"/>
    <property type="evidence" value="ECO:0007669"/>
    <property type="project" value="TreeGrafter"/>
</dbReference>
<evidence type="ECO:0000259" key="11">
    <source>
        <dbReference type="SMART" id="SM01369"/>
    </source>
</evidence>
<dbReference type="SUPFAM" id="SSF47954">
    <property type="entry name" value="Cyclin-like"/>
    <property type="match status" value="2"/>
</dbReference>
<feature type="domain" description="Retinoblastoma-associated protein N-terminal" evidence="9">
    <location>
        <begin position="106"/>
        <end position="257"/>
    </location>
</feature>
<dbReference type="GO" id="GO:0000977">
    <property type="term" value="F:RNA polymerase II transcription regulatory region sequence-specific DNA binding"/>
    <property type="evidence" value="ECO:0007669"/>
    <property type="project" value="TreeGrafter"/>
</dbReference>
<evidence type="ECO:0000256" key="6">
    <source>
        <dbReference type="ARBA" id="ARBA00023242"/>
    </source>
</evidence>
<evidence type="ECO:0000256" key="5">
    <source>
        <dbReference type="ARBA" id="ARBA00023163"/>
    </source>
</evidence>
<dbReference type="GO" id="GO:0006357">
    <property type="term" value="P:regulation of transcription by RNA polymerase II"/>
    <property type="evidence" value="ECO:0007669"/>
    <property type="project" value="InterPro"/>
</dbReference>
<evidence type="ECO:0000259" key="9">
    <source>
        <dbReference type="SMART" id="SM01367"/>
    </source>
</evidence>
<dbReference type="InterPro" id="IPR002720">
    <property type="entry name" value="RB_A"/>
</dbReference>
<comment type="subcellular location">
    <subcellularLocation>
        <location evidence="1">Nucleus</location>
    </subcellularLocation>
</comment>
<protein>
    <submittedName>
        <fullName evidence="12">Uncharacterized protein</fullName>
    </submittedName>
</protein>
<reference evidence="12" key="1">
    <citation type="submission" date="2022-11" db="EMBL/GenBank/DDBJ databases">
        <authorList>
            <person name="Morgan W.R."/>
            <person name="Tartar A."/>
        </authorList>
    </citation>
    <scope>NUCLEOTIDE SEQUENCE</scope>
    <source>
        <strain evidence="12">ARSEF 373</strain>
    </source>
</reference>
<evidence type="ECO:0000259" key="10">
    <source>
        <dbReference type="SMART" id="SM01368"/>
    </source>
</evidence>
<evidence type="ECO:0000256" key="1">
    <source>
        <dbReference type="ARBA" id="ARBA00004123"/>
    </source>
</evidence>
<reference evidence="12" key="2">
    <citation type="journal article" date="2023" name="Microbiol Resour">
        <title>Decontamination and Annotation of the Draft Genome Sequence of the Oomycete Lagenidium giganteum ARSEF 373.</title>
        <authorList>
            <person name="Morgan W.R."/>
            <person name="Tartar A."/>
        </authorList>
    </citation>
    <scope>NUCLEOTIDE SEQUENCE</scope>
    <source>
        <strain evidence="12">ARSEF 373</strain>
    </source>
</reference>
<keyword evidence="7" id="KW-0131">Cell cycle</keyword>
<dbReference type="AlphaFoldDB" id="A0AAV2YTV1"/>
<keyword evidence="4" id="KW-0805">Transcription regulation</keyword>
<dbReference type="InterPro" id="IPR015030">
    <property type="entry name" value="RB_C"/>
</dbReference>
<evidence type="ECO:0000256" key="3">
    <source>
        <dbReference type="ARBA" id="ARBA00022491"/>
    </source>
</evidence>
<proteinExistence type="inferred from homology"/>
<dbReference type="InterPro" id="IPR002719">
    <property type="entry name" value="RB_B"/>
</dbReference>
<evidence type="ECO:0000313" key="13">
    <source>
        <dbReference type="Proteomes" id="UP001146120"/>
    </source>
</evidence>
<keyword evidence="13" id="KW-1185">Reference proteome</keyword>
<dbReference type="Pfam" id="PF08934">
    <property type="entry name" value="Rb_C"/>
    <property type="match status" value="1"/>
</dbReference>
<dbReference type="SMART" id="SM01368">
    <property type="entry name" value="RB_A"/>
    <property type="match status" value="1"/>
</dbReference>
<gene>
    <name evidence="12" type="ORF">N0F65_007137</name>
</gene>
<dbReference type="Pfam" id="PF01857">
    <property type="entry name" value="RB_B"/>
    <property type="match status" value="1"/>
</dbReference>